<evidence type="ECO:0000313" key="1">
    <source>
        <dbReference type="EMBL" id="ERJ65847.1"/>
    </source>
</evidence>
<dbReference type="HOGENOM" id="CLU_782688_0_0_10"/>
<dbReference type="EMBL" id="AWUW01000091">
    <property type="protein sequence ID" value="ERJ65847.1"/>
    <property type="molecule type" value="Genomic_DNA"/>
</dbReference>
<gene>
    <name evidence="1" type="ORF">HMPREF1555_01284</name>
</gene>
<organism evidence="1 2">
    <name type="scientific">Porphyromonas gingivalis F0570</name>
    <dbReference type="NCBI Taxonomy" id="1227271"/>
    <lineage>
        <taxon>Bacteria</taxon>
        <taxon>Pseudomonadati</taxon>
        <taxon>Bacteroidota</taxon>
        <taxon>Bacteroidia</taxon>
        <taxon>Bacteroidales</taxon>
        <taxon>Porphyromonadaceae</taxon>
        <taxon>Porphyromonas</taxon>
    </lineage>
</organism>
<proteinExistence type="predicted"/>
<dbReference type="Proteomes" id="UP000016630">
    <property type="component" value="Unassembled WGS sequence"/>
</dbReference>
<dbReference type="AlphaFoldDB" id="A0A0E2M535"/>
<reference evidence="1 2" key="1">
    <citation type="submission" date="2013-06" db="EMBL/GenBank/DDBJ databases">
        <authorList>
            <person name="Weinstock G."/>
            <person name="Sodergren E."/>
            <person name="Lobos E.A."/>
            <person name="Fulton L."/>
            <person name="Fulton R."/>
            <person name="Courtney L."/>
            <person name="Fronick C."/>
            <person name="O'Laughlin M."/>
            <person name="Godfrey J."/>
            <person name="Wilson R.M."/>
            <person name="Miner T."/>
            <person name="Farmer C."/>
            <person name="Delehaunty K."/>
            <person name="Cordes M."/>
            <person name="Minx P."/>
            <person name="Tomlinson C."/>
            <person name="Chen J."/>
            <person name="Wollam A."/>
            <person name="Pepin K.H."/>
            <person name="Bhonagiri V."/>
            <person name="Zhang X."/>
            <person name="Warren W."/>
            <person name="Mitreva M."/>
            <person name="Mardis E.R."/>
            <person name="Wilson R.K."/>
        </authorList>
    </citation>
    <scope>NUCLEOTIDE SEQUENCE [LARGE SCALE GENOMIC DNA]</scope>
    <source>
        <strain evidence="1 2">F0570</strain>
    </source>
</reference>
<protein>
    <submittedName>
        <fullName evidence="1">Uncharacterized protein</fullName>
    </submittedName>
</protein>
<sequence length="363" mass="40536">MQNAQSEKNLKIFFDGNKIFLLLPRISKFRIRRCRNIIPKYSKMKKSFVVGASLCIAAIFSLVSCSKQEIEEVRVMENETIKTDLPQARSIEDSVALAELVLDLETYNSSLDSDGRSTYSAGQQTFSVEGQLMNNRSFWSFFKKIAKAVAVVSADAIGVCVGSTIHPAMGVAFCATASAGTSVLLDADINVSFLKESFGPDITRSNYGVWHNNTIAAYLNEHGSLTNLDPLQFYNYSLTYCSNNIGSSTSRPLPYEKVETLCSALAQLFTSLENDNSEKTEEEICNMIVSAVPEIRAQEVKILLNFLLKMYSPDFKVEKRREYIAGHTEVVFQSRLSEAGKKRIYDMLSVACNSSLLWKQSEK</sequence>
<comment type="caution">
    <text evidence="1">The sequence shown here is derived from an EMBL/GenBank/DDBJ whole genome shotgun (WGS) entry which is preliminary data.</text>
</comment>
<accession>A0A0E2M535</accession>
<name>A0A0E2M535_PORGN</name>
<evidence type="ECO:0000313" key="2">
    <source>
        <dbReference type="Proteomes" id="UP000016630"/>
    </source>
</evidence>
<dbReference type="PATRIC" id="fig|1227271.3.peg.1121"/>